<organism evidence="7 8">
    <name type="scientific">Atopomonas hussainii</name>
    <dbReference type="NCBI Taxonomy" id="1429083"/>
    <lineage>
        <taxon>Bacteria</taxon>
        <taxon>Pseudomonadati</taxon>
        <taxon>Pseudomonadota</taxon>
        <taxon>Gammaproteobacteria</taxon>
        <taxon>Pseudomonadales</taxon>
        <taxon>Pseudomonadaceae</taxon>
        <taxon>Atopomonas</taxon>
    </lineage>
</organism>
<evidence type="ECO:0000259" key="5">
    <source>
        <dbReference type="Pfam" id="PF00149"/>
    </source>
</evidence>
<keyword evidence="3" id="KW-0547">Nucleotide-binding</keyword>
<dbReference type="Gene3D" id="3.90.780.10">
    <property type="entry name" value="5'-Nucleotidase, C-terminal domain"/>
    <property type="match status" value="1"/>
</dbReference>
<evidence type="ECO:0000256" key="4">
    <source>
        <dbReference type="SAM" id="Phobius"/>
    </source>
</evidence>
<feature type="signal peptide" evidence="3">
    <location>
        <begin position="1"/>
        <end position="22"/>
    </location>
</feature>
<dbReference type="Proteomes" id="UP000185766">
    <property type="component" value="Unassembled WGS sequence"/>
</dbReference>
<evidence type="ECO:0000256" key="3">
    <source>
        <dbReference type="RuleBase" id="RU362119"/>
    </source>
</evidence>
<protein>
    <submittedName>
        <fullName evidence="7">5'-nucleotidase</fullName>
    </submittedName>
</protein>
<dbReference type="Pfam" id="PF00149">
    <property type="entry name" value="Metallophos"/>
    <property type="match status" value="1"/>
</dbReference>
<dbReference type="PRINTS" id="PR01607">
    <property type="entry name" value="APYRASEFAMLY"/>
</dbReference>
<proteinExistence type="inferred from homology"/>
<dbReference type="InterPro" id="IPR006146">
    <property type="entry name" value="5'-Nucleotdase_CS"/>
</dbReference>
<dbReference type="Pfam" id="PF02872">
    <property type="entry name" value="5_nucleotid_C"/>
    <property type="match status" value="1"/>
</dbReference>
<dbReference type="InterPro" id="IPR036907">
    <property type="entry name" value="5'-Nucleotdase_C_sf"/>
</dbReference>
<evidence type="ECO:0000313" key="7">
    <source>
        <dbReference type="EMBL" id="SEK34371.1"/>
    </source>
</evidence>
<dbReference type="GO" id="GO:0000166">
    <property type="term" value="F:nucleotide binding"/>
    <property type="evidence" value="ECO:0007669"/>
    <property type="project" value="UniProtKB-KW"/>
</dbReference>
<dbReference type="RefSeq" id="WP_074864438.1">
    <property type="nucleotide sequence ID" value="NZ_FOAS01000002.1"/>
</dbReference>
<comment type="similarity">
    <text evidence="1 3">Belongs to the 5'-nucleotidase family.</text>
</comment>
<name>A0A1H7G8A9_9GAMM</name>
<keyword evidence="3" id="KW-0378">Hydrolase</keyword>
<feature type="domain" description="5'-Nucleotidase C-terminal" evidence="6">
    <location>
        <begin position="362"/>
        <end position="488"/>
    </location>
</feature>
<dbReference type="InterPro" id="IPR006179">
    <property type="entry name" value="5_nucleotidase/apyrase"/>
</dbReference>
<reference evidence="7 8" key="1">
    <citation type="submission" date="2016-10" db="EMBL/GenBank/DDBJ databases">
        <authorList>
            <person name="de Groot N.N."/>
        </authorList>
    </citation>
    <scope>NUCLEOTIDE SEQUENCE [LARGE SCALE GENOMIC DNA]</scope>
    <source>
        <strain evidence="7 8">JCM 19513</strain>
    </source>
</reference>
<keyword evidence="4" id="KW-1133">Transmembrane helix</keyword>
<feature type="transmembrane region" description="Helical" evidence="4">
    <location>
        <begin position="613"/>
        <end position="634"/>
    </location>
</feature>
<dbReference type="CDD" id="cd00845">
    <property type="entry name" value="MPP_UshA_N_like"/>
    <property type="match status" value="1"/>
</dbReference>
<dbReference type="InterPro" id="IPR008334">
    <property type="entry name" value="5'-Nucleotdase_C"/>
</dbReference>
<dbReference type="STRING" id="1429083.GCA_001885685_02858"/>
<evidence type="ECO:0000313" key="8">
    <source>
        <dbReference type="Proteomes" id="UP000185766"/>
    </source>
</evidence>
<keyword evidence="2 3" id="KW-0732">Signal</keyword>
<keyword evidence="4" id="KW-0472">Membrane</keyword>
<dbReference type="EMBL" id="FOAS01000002">
    <property type="protein sequence ID" value="SEK34371.1"/>
    <property type="molecule type" value="Genomic_DNA"/>
</dbReference>
<keyword evidence="4" id="KW-0812">Transmembrane</keyword>
<gene>
    <name evidence="7" type="ORF">SAMN05216214_1026</name>
</gene>
<dbReference type="InterPro" id="IPR029052">
    <property type="entry name" value="Metallo-depent_PP-like"/>
</dbReference>
<dbReference type="SUPFAM" id="SSF55816">
    <property type="entry name" value="5'-nucleotidase (syn. UDP-sugar hydrolase), C-terminal domain"/>
    <property type="match status" value="1"/>
</dbReference>
<evidence type="ECO:0000256" key="1">
    <source>
        <dbReference type="ARBA" id="ARBA00006654"/>
    </source>
</evidence>
<dbReference type="InterPro" id="IPR004843">
    <property type="entry name" value="Calcineurin-like_PHP"/>
</dbReference>
<dbReference type="PANTHER" id="PTHR11575">
    <property type="entry name" value="5'-NUCLEOTIDASE-RELATED"/>
    <property type="match status" value="1"/>
</dbReference>
<dbReference type="AlphaFoldDB" id="A0A1H7G8A9"/>
<evidence type="ECO:0000256" key="2">
    <source>
        <dbReference type="ARBA" id="ARBA00022729"/>
    </source>
</evidence>
<keyword evidence="8" id="KW-1185">Reference proteome</keyword>
<sequence length="639" mass="69611">MRLRLSALCLAVCLPLAAVAQAADKTFTILHTNDWQSRLLGFGPNNEFTPATVNDDDTVGGVARLASLLDARRAAAGDTPVLLLDGGDFTMGTLFHTVTREVGGELRLMSELGYDAAVLGNHEFDFRPHGLAMMISAAAKARSGQLPQLLSSNMQFSTDNKADDSLKVHYDAGLIAPYKVLERGGIRFGLFGLLGENAVEVSPMTKPLHFVKPLEAAQAMVKQLREVEKVDVVILLSHMGIKQEADGTWRGEEVELVEQVPGIDIVVGGHSHIALPQPIMVNGKTPVMQAGSEIQHLGELRMKLTANGPEVIDYSLHAINDTLPGKPSITAEVDSFKQVVTEQMLAPSGYEFDQPLAKAPRTLTRAYDDQALGNLVTDAIRHATGSDVAFTGNGTIRDDVIHGRDGVQSVSDLFRIAPLGIGELDDQPGYPLMKAYVTGEEIKNVLEVLLVAYQLRDDSYYPRLSGLKFTYNPYRVPFDRVEQVWLGNPQDGYRELDVSAANTTLYSIGATTYVGSFTWLIPDISKGLLSVVPKTADGQPLENVQAALIDRDASTDGVQEYKEWQALLDHLRSLPDSNGDGLADIADDDAANELRMIRHASLDPRSLLRNAGALQWSVSVGGLLVLLLLGWWLYRRLRA</sequence>
<dbReference type="GO" id="GO:0009166">
    <property type="term" value="P:nucleotide catabolic process"/>
    <property type="evidence" value="ECO:0007669"/>
    <property type="project" value="InterPro"/>
</dbReference>
<dbReference type="GO" id="GO:0016788">
    <property type="term" value="F:hydrolase activity, acting on ester bonds"/>
    <property type="evidence" value="ECO:0007669"/>
    <property type="project" value="InterPro"/>
</dbReference>
<dbReference type="SUPFAM" id="SSF56300">
    <property type="entry name" value="Metallo-dependent phosphatases"/>
    <property type="match status" value="1"/>
</dbReference>
<feature type="domain" description="Calcineurin-like phosphoesterase" evidence="5">
    <location>
        <begin position="28"/>
        <end position="273"/>
    </location>
</feature>
<accession>A0A1H7G8A9</accession>
<feature type="chain" id="PRO_5010004054" evidence="3">
    <location>
        <begin position="23"/>
        <end position="639"/>
    </location>
</feature>
<dbReference type="GO" id="GO:0046872">
    <property type="term" value="F:metal ion binding"/>
    <property type="evidence" value="ECO:0007669"/>
    <property type="project" value="InterPro"/>
</dbReference>
<dbReference type="PROSITE" id="PS00786">
    <property type="entry name" value="5_NUCLEOTIDASE_2"/>
    <property type="match status" value="1"/>
</dbReference>
<evidence type="ECO:0000259" key="6">
    <source>
        <dbReference type="Pfam" id="PF02872"/>
    </source>
</evidence>
<dbReference type="PANTHER" id="PTHR11575:SF24">
    <property type="entry name" value="5'-NUCLEOTIDASE"/>
    <property type="match status" value="1"/>
</dbReference>
<dbReference type="Gene3D" id="3.60.21.10">
    <property type="match status" value="1"/>
</dbReference>